<evidence type="ECO:0000313" key="3">
    <source>
        <dbReference type="EMBL" id="CAK8691286.1"/>
    </source>
</evidence>
<dbReference type="PANTHER" id="PTHR42687">
    <property type="entry name" value="L-THREONINE 3-DEHYDROGENASE"/>
    <property type="match status" value="1"/>
</dbReference>
<gene>
    <name evidence="3" type="ORF">CVLEPA_LOCUS23860</name>
</gene>
<organism evidence="3 4">
    <name type="scientific">Clavelina lepadiformis</name>
    <name type="common">Light-bulb sea squirt</name>
    <name type="synonym">Ascidia lepadiformis</name>
    <dbReference type="NCBI Taxonomy" id="159417"/>
    <lineage>
        <taxon>Eukaryota</taxon>
        <taxon>Metazoa</taxon>
        <taxon>Chordata</taxon>
        <taxon>Tunicata</taxon>
        <taxon>Ascidiacea</taxon>
        <taxon>Aplousobranchia</taxon>
        <taxon>Clavelinidae</taxon>
        <taxon>Clavelina</taxon>
    </lineage>
</organism>
<evidence type="ECO:0000259" key="2">
    <source>
        <dbReference type="Pfam" id="PF01370"/>
    </source>
</evidence>
<dbReference type="SUPFAM" id="SSF51735">
    <property type="entry name" value="NAD(P)-binding Rossmann-fold domains"/>
    <property type="match status" value="1"/>
</dbReference>
<protein>
    <recommendedName>
        <fullName evidence="2">NAD-dependent epimerase/dehydratase domain-containing protein</fullName>
    </recommendedName>
</protein>
<proteinExistence type="inferred from homology"/>
<dbReference type="InterPro" id="IPR036291">
    <property type="entry name" value="NAD(P)-bd_dom_sf"/>
</dbReference>
<dbReference type="EMBL" id="CAWYQH010000119">
    <property type="protein sequence ID" value="CAK8691286.1"/>
    <property type="molecule type" value="Genomic_DNA"/>
</dbReference>
<dbReference type="PANTHER" id="PTHR42687:SF1">
    <property type="entry name" value="L-THREONINE 3-DEHYDROGENASE, MITOCHONDRIAL"/>
    <property type="match status" value="1"/>
</dbReference>
<comment type="similarity">
    <text evidence="1">Belongs to the NAD(P)-dependent epimerase/dehydratase family.</text>
</comment>
<dbReference type="CDD" id="cd05272">
    <property type="entry name" value="TDH_SDR_e"/>
    <property type="match status" value="1"/>
</dbReference>
<dbReference type="Pfam" id="PF01370">
    <property type="entry name" value="Epimerase"/>
    <property type="match status" value="1"/>
</dbReference>
<dbReference type="Proteomes" id="UP001642483">
    <property type="component" value="Unassembled WGS sequence"/>
</dbReference>
<keyword evidence="4" id="KW-1185">Reference proteome</keyword>
<dbReference type="InterPro" id="IPR001509">
    <property type="entry name" value="Epimerase_deHydtase"/>
</dbReference>
<sequence length="369" mass="41923">MKNLAKLLWEALPRYPGQAVSRNNIKFQHKSPSMTFQVRHQSAVTGKRIIITGGLGQIGQRLAAHLRAKYGQESVLLTDVKKPTKEVLKDGPYEYADILDYNQLKRLVVNHGADWLIHFSALLSAVGEQNVPLAVKVNINGLHNILNIANDFGLRLFVPSTIGAFGVDSPKNPTPDFCIQRPKTIYGVAKVHAELMGEYYKERFGLDFRSLRYPGIISADLQLGGGTTDYAVMMFYHALTSGHFTCGLRPDTRMPMMHIDDCITSTLKFMETPEEKLKQRVYNISAMSFTPQEISDEIKKYIPEFQVTYKGNPLLQGIADSWPDVFEDVNARRDWGHYHHYDITRLAEFMMDNFKQQLDLDSSHQRVLS</sequence>
<name>A0ABP0GHQ6_CLALP</name>
<evidence type="ECO:0000256" key="1">
    <source>
        <dbReference type="ARBA" id="ARBA00007637"/>
    </source>
</evidence>
<reference evidence="3 4" key="1">
    <citation type="submission" date="2024-02" db="EMBL/GenBank/DDBJ databases">
        <authorList>
            <person name="Daric V."/>
            <person name="Darras S."/>
        </authorList>
    </citation>
    <scope>NUCLEOTIDE SEQUENCE [LARGE SCALE GENOMIC DNA]</scope>
</reference>
<comment type="caution">
    <text evidence="3">The sequence shown here is derived from an EMBL/GenBank/DDBJ whole genome shotgun (WGS) entry which is preliminary data.</text>
</comment>
<dbReference type="InterPro" id="IPR051225">
    <property type="entry name" value="NAD(P)_epim/dehydratase"/>
</dbReference>
<dbReference type="Gene3D" id="3.40.50.720">
    <property type="entry name" value="NAD(P)-binding Rossmann-like Domain"/>
    <property type="match status" value="1"/>
</dbReference>
<feature type="domain" description="NAD-dependent epimerase/dehydratase" evidence="2">
    <location>
        <begin position="49"/>
        <end position="284"/>
    </location>
</feature>
<evidence type="ECO:0000313" key="4">
    <source>
        <dbReference type="Proteomes" id="UP001642483"/>
    </source>
</evidence>
<accession>A0ABP0GHQ6</accession>